<keyword evidence="2" id="KW-0663">Pyridoxal phosphate</keyword>
<evidence type="ECO:0000256" key="3">
    <source>
        <dbReference type="PROSITE-ProRule" id="PRU00703"/>
    </source>
</evidence>
<dbReference type="InterPro" id="IPR000644">
    <property type="entry name" value="CBS_dom"/>
</dbReference>
<dbReference type="Gene3D" id="3.10.580.10">
    <property type="entry name" value="CBS-domain"/>
    <property type="match status" value="1"/>
</dbReference>
<dbReference type="EC" id="4.2.1.22" evidence="5"/>
<evidence type="ECO:0000256" key="2">
    <source>
        <dbReference type="ARBA" id="ARBA00022898"/>
    </source>
</evidence>
<protein>
    <submittedName>
        <fullName evidence="5">Cystathionine beta-synthase</fullName>
        <ecNumber evidence="5">4.2.1.22</ecNumber>
    </submittedName>
</protein>
<organism evidence="5 6">
    <name type="scientific">Nesterenkonia lacusekhoensis</name>
    <dbReference type="NCBI Taxonomy" id="150832"/>
    <lineage>
        <taxon>Bacteria</taxon>
        <taxon>Bacillati</taxon>
        <taxon>Actinomycetota</taxon>
        <taxon>Actinomycetes</taxon>
        <taxon>Micrococcales</taxon>
        <taxon>Micrococcaceae</taxon>
        <taxon>Nesterenkonia</taxon>
    </lineage>
</organism>
<dbReference type="GO" id="GO:0004122">
    <property type="term" value="F:cystathionine beta-synthase activity"/>
    <property type="evidence" value="ECO:0007669"/>
    <property type="project" value="UniProtKB-EC"/>
</dbReference>
<dbReference type="PROSITE" id="PS00901">
    <property type="entry name" value="CYS_SYNTHASE"/>
    <property type="match status" value="1"/>
</dbReference>
<dbReference type="SMART" id="SM00116">
    <property type="entry name" value="CBS"/>
    <property type="match status" value="2"/>
</dbReference>
<dbReference type="Pfam" id="PF00571">
    <property type="entry name" value="CBS"/>
    <property type="match status" value="2"/>
</dbReference>
<keyword evidence="6" id="KW-1185">Reference proteome</keyword>
<comment type="caution">
    <text evidence="5">The sequence shown here is derived from an EMBL/GenBank/DDBJ whole genome shotgun (WGS) entry which is preliminary data.</text>
</comment>
<accession>A0ABS4SY43</accession>
<dbReference type="CDD" id="cd01561">
    <property type="entry name" value="CBS_like"/>
    <property type="match status" value="1"/>
</dbReference>
<sequence length="524" mass="55035">MKYAHSVVDLIGRTPLVKLNRVTEGIEATVLVKLEYLNPGGSIKDRIALKMIEDAEKAGELKPGGVVVEPTSGNTGVGLALVAQQKGYRSVFITVPKVAQEKRDVLRAYGADVVVGPTGVSADSPLSYYGISDQLAEEIEGGYKPDQFSNPGAPASHYETTGPEIWEDTEGKITHLVVGAGTGGTVSGTGHYLKEVSADRELGPVRVVVADPDGSIYSGGEGRPYFVEGVGEDVWVKNYDPSVPDDHYAITDAESFAMARRLATEEGLLVGGSSGTAVAAALKVAEGLGPDDVIVAVLPDSGRGYLAKIFNDQWMIDHGFGEVVSTSTGTEISVRTTEEVSAAVRDGVIAAAAEAQPHAPGTGPQSPETTTAADLLGAKKDLFSDSEYGAALPEVISIPRTTTLREAVSVMNRYGIDIVPVIDQPGRVARIGEVYGIVDVEGLSDAIIVGKAHPEEQVAEHLSAELPLAGITETVPQILEKLRKNPTLLVARDGDIVGVLTRNDLLAHLSGAETSLNGAEKEEN</sequence>
<evidence type="ECO:0000313" key="6">
    <source>
        <dbReference type="Proteomes" id="UP001519331"/>
    </source>
</evidence>
<name>A0ABS4SY43_9MICC</name>
<dbReference type="InterPro" id="IPR036052">
    <property type="entry name" value="TrpB-like_PALP_sf"/>
</dbReference>
<dbReference type="InterPro" id="IPR050214">
    <property type="entry name" value="Cys_Synth/Cystath_Beta-Synth"/>
</dbReference>
<dbReference type="SUPFAM" id="SSF54631">
    <property type="entry name" value="CBS-domain pair"/>
    <property type="match status" value="1"/>
</dbReference>
<dbReference type="PROSITE" id="PS51371">
    <property type="entry name" value="CBS"/>
    <property type="match status" value="1"/>
</dbReference>
<dbReference type="EMBL" id="JAGINX010000001">
    <property type="protein sequence ID" value="MBP2317110.1"/>
    <property type="molecule type" value="Genomic_DNA"/>
</dbReference>
<gene>
    <name evidence="5" type="ORF">JOF45_000129</name>
</gene>
<dbReference type="Gene3D" id="3.40.50.1100">
    <property type="match status" value="2"/>
</dbReference>
<dbReference type="InterPro" id="IPR001926">
    <property type="entry name" value="TrpB-like_PALP"/>
</dbReference>
<dbReference type="Proteomes" id="UP001519331">
    <property type="component" value="Unassembled WGS sequence"/>
</dbReference>
<evidence type="ECO:0000256" key="1">
    <source>
        <dbReference type="ARBA" id="ARBA00001933"/>
    </source>
</evidence>
<proteinExistence type="predicted"/>
<dbReference type="Pfam" id="PF00291">
    <property type="entry name" value="PALP"/>
    <property type="match status" value="1"/>
</dbReference>
<evidence type="ECO:0000259" key="4">
    <source>
        <dbReference type="PROSITE" id="PS51371"/>
    </source>
</evidence>
<reference evidence="5 6" key="1">
    <citation type="submission" date="2021-03" db="EMBL/GenBank/DDBJ databases">
        <title>Sequencing the genomes of 1000 actinobacteria strains.</title>
        <authorList>
            <person name="Klenk H.-P."/>
        </authorList>
    </citation>
    <scope>NUCLEOTIDE SEQUENCE [LARGE SCALE GENOMIC DNA]</scope>
    <source>
        <strain evidence="5 6">DSM 12544</strain>
    </source>
</reference>
<dbReference type="PANTHER" id="PTHR10314">
    <property type="entry name" value="CYSTATHIONINE BETA-SYNTHASE"/>
    <property type="match status" value="1"/>
</dbReference>
<dbReference type="InterPro" id="IPR001216">
    <property type="entry name" value="P-phosphate_BS"/>
</dbReference>
<dbReference type="RefSeq" id="WP_210047333.1">
    <property type="nucleotide sequence ID" value="NZ_JAGINX010000001.1"/>
</dbReference>
<dbReference type="SUPFAM" id="SSF53686">
    <property type="entry name" value="Tryptophan synthase beta subunit-like PLP-dependent enzymes"/>
    <property type="match status" value="1"/>
</dbReference>
<keyword evidence="5" id="KW-0456">Lyase</keyword>
<keyword evidence="3" id="KW-0129">CBS domain</keyword>
<feature type="domain" description="CBS" evidence="4">
    <location>
        <begin position="391"/>
        <end position="455"/>
    </location>
</feature>
<dbReference type="InterPro" id="IPR046342">
    <property type="entry name" value="CBS_dom_sf"/>
</dbReference>
<evidence type="ECO:0000313" key="5">
    <source>
        <dbReference type="EMBL" id="MBP2317110.1"/>
    </source>
</evidence>
<comment type="cofactor">
    <cofactor evidence="1">
        <name>pyridoxal 5'-phosphate</name>
        <dbReference type="ChEBI" id="CHEBI:597326"/>
    </cofactor>
</comment>